<dbReference type="PANTHER" id="PTHR16284">
    <property type="entry name" value="PROTEIN CDV3 HOMOLOG"/>
    <property type="match status" value="1"/>
</dbReference>
<protein>
    <recommendedName>
        <fullName evidence="5">Protein CDV3-like protein</fullName>
    </recommendedName>
</protein>
<evidence type="ECO:0000313" key="3">
    <source>
        <dbReference type="EMBL" id="KAB7507430.1"/>
    </source>
</evidence>
<organism evidence="3 4">
    <name type="scientific">Armadillidium nasatum</name>
    <dbReference type="NCBI Taxonomy" id="96803"/>
    <lineage>
        <taxon>Eukaryota</taxon>
        <taxon>Metazoa</taxon>
        <taxon>Ecdysozoa</taxon>
        <taxon>Arthropoda</taxon>
        <taxon>Crustacea</taxon>
        <taxon>Multicrustacea</taxon>
        <taxon>Malacostraca</taxon>
        <taxon>Eumalacostraca</taxon>
        <taxon>Peracarida</taxon>
        <taxon>Isopoda</taxon>
        <taxon>Oniscidea</taxon>
        <taxon>Crinocheta</taxon>
        <taxon>Armadillidiidae</taxon>
        <taxon>Armadillidium</taxon>
    </lineage>
</organism>
<dbReference type="GO" id="GO:0005737">
    <property type="term" value="C:cytoplasm"/>
    <property type="evidence" value="ECO:0007669"/>
    <property type="project" value="TreeGrafter"/>
</dbReference>
<feature type="region of interest" description="Disordered" evidence="2">
    <location>
        <begin position="144"/>
        <end position="231"/>
    </location>
</feature>
<dbReference type="InterPro" id="IPR026806">
    <property type="entry name" value="CDV3"/>
</dbReference>
<accession>A0A5N5TMM5</accession>
<keyword evidence="4" id="KW-1185">Reference proteome</keyword>
<dbReference type="PANTHER" id="PTHR16284:SF13">
    <property type="entry name" value="PROTEIN CDV3 HOMOLOG"/>
    <property type="match status" value="1"/>
</dbReference>
<dbReference type="OrthoDB" id="6288097at2759"/>
<name>A0A5N5TMM5_9CRUS</name>
<sequence>MADLDNFFAKKDKKKVKGRKYDNPDEIAKRLKESEKKLEKELCKVEPVKKSLDEVLSTTSKSSAGSESITQEPKVEKQQEEEEWKDFTDEAQKDLTNLKISKLQIEDEEDNMLGYGSGDEDGNSGAGNKADGVWNRNIPVVEQEIISEPDAAAVPSGKDDSKSLPGGKNYVPPHMRNVQQSSPHKGSRKPKTAPDITNAMAFPSLSDAQNPNPGGPWGRKKIGDDRGFRRC</sequence>
<comment type="similarity">
    <text evidence="1">Belongs to the CDV3 family.</text>
</comment>
<dbReference type="AlphaFoldDB" id="A0A5N5TMM5"/>
<evidence type="ECO:0008006" key="5">
    <source>
        <dbReference type="Google" id="ProtNLM"/>
    </source>
</evidence>
<dbReference type="Proteomes" id="UP000326759">
    <property type="component" value="Unassembled WGS sequence"/>
</dbReference>
<dbReference type="EMBL" id="SEYY01000347">
    <property type="protein sequence ID" value="KAB7507430.1"/>
    <property type="molecule type" value="Genomic_DNA"/>
</dbReference>
<feature type="region of interest" description="Disordered" evidence="2">
    <location>
        <begin position="53"/>
        <end position="132"/>
    </location>
</feature>
<evidence type="ECO:0000256" key="2">
    <source>
        <dbReference type="SAM" id="MobiDB-lite"/>
    </source>
</evidence>
<gene>
    <name evidence="3" type="ORF">Anas_06059</name>
</gene>
<feature type="compositionally biased region" description="Basic and acidic residues" evidence="2">
    <location>
        <begin position="221"/>
        <end position="231"/>
    </location>
</feature>
<evidence type="ECO:0000256" key="1">
    <source>
        <dbReference type="ARBA" id="ARBA00006062"/>
    </source>
</evidence>
<comment type="caution">
    <text evidence="3">The sequence shown here is derived from an EMBL/GenBank/DDBJ whole genome shotgun (WGS) entry which is preliminary data.</text>
</comment>
<evidence type="ECO:0000313" key="4">
    <source>
        <dbReference type="Proteomes" id="UP000326759"/>
    </source>
</evidence>
<feature type="compositionally biased region" description="Low complexity" evidence="2">
    <location>
        <begin position="57"/>
        <end position="72"/>
    </location>
</feature>
<reference evidence="3 4" key="1">
    <citation type="journal article" date="2019" name="PLoS Biol.">
        <title>Sex chromosomes control vertical transmission of feminizing Wolbachia symbionts in an isopod.</title>
        <authorList>
            <person name="Becking T."/>
            <person name="Chebbi M.A."/>
            <person name="Giraud I."/>
            <person name="Moumen B."/>
            <person name="Laverre T."/>
            <person name="Caubet Y."/>
            <person name="Peccoud J."/>
            <person name="Gilbert C."/>
            <person name="Cordaux R."/>
        </authorList>
    </citation>
    <scope>NUCLEOTIDE SEQUENCE [LARGE SCALE GENOMIC DNA]</scope>
    <source>
        <strain evidence="3">ANa2</strain>
        <tissue evidence="3">Whole body excluding digestive tract and cuticle</tissue>
    </source>
</reference>
<proteinExistence type="inferred from homology"/>
<dbReference type="Pfam" id="PF15359">
    <property type="entry name" value="CDV3"/>
    <property type="match status" value="1"/>
</dbReference>